<evidence type="ECO:0000256" key="1">
    <source>
        <dbReference type="SAM" id="Phobius"/>
    </source>
</evidence>
<dbReference type="InterPro" id="IPR004702">
    <property type="entry name" value="PTS_sorb_EIIBC"/>
</dbReference>
<dbReference type="InterPro" id="IPR015424">
    <property type="entry name" value="PyrdxlP-dep_Trfase"/>
</dbReference>
<name>A0A644YVG6_9ZZZZ</name>
<dbReference type="InterPro" id="IPR011638">
    <property type="entry name" value="PTS_EIIBC_GUT_C"/>
</dbReference>
<feature type="domain" description="Sorbitol phosphotransferase enzyme II C-terminal" evidence="2">
    <location>
        <begin position="165"/>
        <end position="257"/>
    </location>
</feature>
<dbReference type="Pfam" id="PF07663">
    <property type="entry name" value="EIIBC-GUT_C"/>
    <property type="match status" value="1"/>
</dbReference>
<dbReference type="GO" id="GO:0005886">
    <property type="term" value="C:plasma membrane"/>
    <property type="evidence" value="ECO:0007669"/>
    <property type="project" value="TreeGrafter"/>
</dbReference>
<feature type="transmembrane region" description="Helical" evidence="1">
    <location>
        <begin position="145"/>
        <end position="166"/>
    </location>
</feature>
<accession>A0A644YVG6</accession>
<dbReference type="GO" id="GO:0009401">
    <property type="term" value="P:phosphoenolpyruvate-dependent sugar phosphotransferase system"/>
    <property type="evidence" value="ECO:0007669"/>
    <property type="project" value="InterPro"/>
</dbReference>
<keyword evidence="1" id="KW-0472">Membrane</keyword>
<organism evidence="3">
    <name type="scientific">bioreactor metagenome</name>
    <dbReference type="NCBI Taxonomy" id="1076179"/>
    <lineage>
        <taxon>unclassified sequences</taxon>
        <taxon>metagenomes</taxon>
        <taxon>ecological metagenomes</taxon>
    </lineage>
</organism>
<keyword evidence="3" id="KW-0808">Transferase</keyword>
<sequence>MVTAATQYMSLLGPQGLAKVAANSHANIEALADKLAAIPGVTRAFASPFFHEVVLKLNDDTLKGTSARDVLRALRAQGILGGLALVMEKIGRVIGKIVGAFFAGGRQAVNMLVTNILPFLIFLSFIQGVMTSTGFGNWIANGLSVFTGSLIGIVLFALIIGIPVLSPLLGPGAAVQSVLGTLIGAQIAAGIVPLSLALPALFAISVVDGADFIPVACSLGEAEPETARVAVPAVLFSRFITAPLAVLIGALFSIGLFK</sequence>
<reference evidence="3" key="1">
    <citation type="submission" date="2019-08" db="EMBL/GenBank/DDBJ databases">
        <authorList>
            <person name="Kucharzyk K."/>
            <person name="Murdoch R.W."/>
            <person name="Higgins S."/>
            <person name="Loffler F."/>
        </authorList>
    </citation>
    <scope>NUCLEOTIDE SEQUENCE</scope>
</reference>
<dbReference type="InterPro" id="IPR015422">
    <property type="entry name" value="PyrdxlP-dep_Trfase_small"/>
</dbReference>
<dbReference type="SUPFAM" id="SSF53383">
    <property type="entry name" value="PLP-dependent transferases"/>
    <property type="match status" value="1"/>
</dbReference>
<evidence type="ECO:0000313" key="3">
    <source>
        <dbReference type="EMBL" id="MPM32329.1"/>
    </source>
</evidence>
<dbReference type="EMBL" id="VSSQ01006330">
    <property type="protein sequence ID" value="MPM32329.1"/>
    <property type="molecule type" value="Genomic_DNA"/>
</dbReference>
<protein>
    <submittedName>
        <fullName evidence="3">PTS system glucitol/sorbitol-specific EIIB component</fullName>
        <ecNumber evidence="3">2.7.1.198</ecNumber>
    </submittedName>
</protein>
<keyword evidence="1" id="KW-0812">Transmembrane</keyword>
<evidence type="ECO:0000259" key="2">
    <source>
        <dbReference type="Pfam" id="PF07663"/>
    </source>
</evidence>
<dbReference type="GO" id="GO:0008982">
    <property type="term" value="F:protein-N(PI)-phosphohistidine-sugar phosphotransferase activity"/>
    <property type="evidence" value="ECO:0007669"/>
    <property type="project" value="InterPro"/>
</dbReference>
<dbReference type="PANTHER" id="PTHR39427">
    <property type="match status" value="1"/>
</dbReference>
<feature type="transmembrane region" description="Helical" evidence="1">
    <location>
        <begin position="235"/>
        <end position="257"/>
    </location>
</feature>
<feature type="transmembrane region" description="Helical" evidence="1">
    <location>
        <begin position="178"/>
        <end position="204"/>
    </location>
</feature>
<dbReference type="EC" id="2.7.1.198" evidence="3"/>
<comment type="caution">
    <text evidence="3">The sequence shown here is derived from an EMBL/GenBank/DDBJ whole genome shotgun (WGS) entry which is preliminary data.</text>
</comment>
<dbReference type="PANTHER" id="PTHR39427:SF1">
    <property type="entry name" value="PTS SYSTEM GLUCITOL_SORBITOL-SPECIFIC EIIB COMPONENT"/>
    <property type="match status" value="1"/>
</dbReference>
<gene>
    <name evidence="3" type="primary">srlE_2</name>
    <name evidence="3" type="ORF">SDC9_78891</name>
</gene>
<proteinExistence type="predicted"/>
<dbReference type="AlphaFoldDB" id="A0A644YVG6"/>
<dbReference type="Gene3D" id="3.90.1150.10">
    <property type="entry name" value="Aspartate Aminotransferase, domain 1"/>
    <property type="match status" value="1"/>
</dbReference>
<keyword evidence="1" id="KW-1133">Transmembrane helix</keyword>
<feature type="transmembrane region" description="Helical" evidence="1">
    <location>
        <begin position="116"/>
        <end position="139"/>
    </location>
</feature>